<dbReference type="eggNOG" id="ENOG502Z7ZS">
    <property type="taxonomic scope" value="Bacteria"/>
</dbReference>
<evidence type="ECO:0008006" key="3">
    <source>
        <dbReference type="Google" id="ProtNLM"/>
    </source>
</evidence>
<proteinExistence type="predicted"/>
<dbReference type="Proteomes" id="UP000008710">
    <property type="component" value="Chromosome"/>
</dbReference>
<dbReference type="HOGENOM" id="CLU_025462_1_0_11"/>
<dbReference type="AlphaFoldDB" id="Q0SJI3"/>
<accession>Q0SJI3</accession>
<dbReference type="Pfam" id="PF11927">
    <property type="entry name" value="HODM_asu-like"/>
    <property type="match status" value="1"/>
</dbReference>
<dbReference type="InterPro" id="IPR021848">
    <property type="entry name" value="HODM_asu-like"/>
</dbReference>
<evidence type="ECO:0000313" key="2">
    <source>
        <dbReference type="Proteomes" id="UP000008710"/>
    </source>
</evidence>
<dbReference type="KEGG" id="rha:RHA1_ro00467"/>
<protein>
    <recommendedName>
        <fullName evidence="3">DUF3445 domain-containing protein</fullName>
    </recommendedName>
</protein>
<organism evidence="1 2">
    <name type="scientific">Rhodococcus jostii (strain RHA1)</name>
    <dbReference type="NCBI Taxonomy" id="101510"/>
    <lineage>
        <taxon>Bacteria</taxon>
        <taxon>Bacillati</taxon>
        <taxon>Actinomycetota</taxon>
        <taxon>Actinomycetes</taxon>
        <taxon>Mycobacteriales</taxon>
        <taxon>Nocardiaceae</taxon>
        <taxon>Rhodococcus</taxon>
    </lineage>
</organism>
<evidence type="ECO:0000313" key="1">
    <source>
        <dbReference type="EMBL" id="ABG92303.1"/>
    </source>
</evidence>
<dbReference type="RefSeq" id="WP_011593734.1">
    <property type="nucleotide sequence ID" value="NC_008268.1"/>
</dbReference>
<reference evidence="2" key="1">
    <citation type="journal article" date="2006" name="Proc. Natl. Acad. Sci. U.S.A.">
        <title>The complete genome of Rhodococcus sp. RHA1 provides insights into a catabolic powerhouse.</title>
        <authorList>
            <person name="McLeod M.P."/>
            <person name="Warren R.L."/>
            <person name="Hsiao W.W.L."/>
            <person name="Araki N."/>
            <person name="Myhre M."/>
            <person name="Fernandes C."/>
            <person name="Miyazawa D."/>
            <person name="Wong W."/>
            <person name="Lillquist A.L."/>
            <person name="Wang D."/>
            <person name="Dosanjh M."/>
            <person name="Hara H."/>
            <person name="Petrescu A."/>
            <person name="Morin R.D."/>
            <person name="Yang G."/>
            <person name="Stott J.M."/>
            <person name="Schein J.E."/>
            <person name="Shin H."/>
            <person name="Smailus D."/>
            <person name="Siddiqui A.S."/>
            <person name="Marra M.A."/>
            <person name="Jones S.J.M."/>
            <person name="Holt R."/>
            <person name="Brinkman F.S.L."/>
            <person name="Miyauchi K."/>
            <person name="Fukuda M."/>
            <person name="Davies J.E."/>
            <person name="Mohn W.W."/>
            <person name="Eltis L.D."/>
        </authorList>
    </citation>
    <scope>NUCLEOTIDE SEQUENCE [LARGE SCALE GENOMIC DNA]</scope>
    <source>
        <strain evidence="2">RHA1</strain>
    </source>
</reference>
<gene>
    <name evidence="1" type="ordered locus">RHA1_ro00467</name>
</gene>
<dbReference type="EMBL" id="CP000431">
    <property type="protein sequence ID" value="ABG92303.1"/>
    <property type="molecule type" value="Genomic_DNA"/>
</dbReference>
<dbReference type="OrthoDB" id="5242510at2"/>
<dbReference type="PATRIC" id="fig|101510.16.peg.496"/>
<name>Q0SJI3_RHOJR</name>
<sequence>MTELLTSDLTCLPWPFPAGDETFRYAVNVEPAPRYTPTLAGGWGRHVVDLGLEYVPMMQLKREILAKDPGRVQILPHMMPACWDVMLYLMRQMADSYPETMQLTGQGIRYHWRNTLLGIDQHFEMGDLVTLPEDPLTFIGCQVPDDILLLTERHDQLWFDAAIVTFAADWSIKFDVGMNFNEIHRPVPGLTSGGITSRAQQFMRHLTTDRIFRRANWTFSAVGSPHRDTSLETRPEWEDDIPKLIADGDYGRVQLRIELEHLIRLPLTGALVFNIHTYMAPLSDIATIPAWAEQLAAIITELPADIAAYKGIDSYRHDAARWLRSRSRNGSTTEDASCTAR</sequence>